<dbReference type="InterPro" id="IPR011701">
    <property type="entry name" value="MFS"/>
</dbReference>
<dbReference type="GO" id="GO:0005886">
    <property type="term" value="C:plasma membrane"/>
    <property type="evidence" value="ECO:0007669"/>
    <property type="project" value="UniProtKB-SubCell"/>
</dbReference>
<feature type="transmembrane region" description="Helical" evidence="5">
    <location>
        <begin position="40"/>
        <end position="60"/>
    </location>
</feature>
<feature type="transmembrane region" description="Helical" evidence="5">
    <location>
        <begin position="296"/>
        <end position="316"/>
    </location>
</feature>
<feature type="transmembrane region" description="Helical" evidence="5">
    <location>
        <begin position="389"/>
        <end position="405"/>
    </location>
</feature>
<feature type="transmembrane region" description="Helical" evidence="5">
    <location>
        <begin position="322"/>
        <end position="344"/>
    </location>
</feature>
<dbReference type="PROSITE" id="PS00216">
    <property type="entry name" value="SUGAR_TRANSPORT_1"/>
    <property type="match status" value="1"/>
</dbReference>
<protein>
    <recommendedName>
        <fullName evidence="6">Major facilitator superfamily (MFS) profile domain-containing protein</fullName>
    </recommendedName>
</protein>
<name>A0A9W6W4P8_9ACTN</name>
<dbReference type="EMBL" id="BSTX01000003">
    <property type="protein sequence ID" value="GLZ79507.1"/>
    <property type="molecule type" value="Genomic_DNA"/>
</dbReference>
<keyword evidence="8" id="KW-1185">Reference proteome</keyword>
<evidence type="ECO:0000256" key="1">
    <source>
        <dbReference type="ARBA" id="ARBA00004651"/>
    </source>
</evidence>
<dbReference type="InterPro" id="IPR036259">
    <property type="entry name" value="MFS_trans_sf"/>
</dbReference>
<accession>A0A9W6W4P8</accession>
<reference evidence="7" key="1">
    <citation type="submission" date="2023-03" db="EMBL/GenBank/DDBJ databases">
        <title>Actinorhabdospora filicis NBRC 111898.</title>
        <authorList>
            <person name="Ichikawa N."/>
            <person name="Sato H."/>
            <person name="Tonouchi N."/>
        </authorList>
    </citation>
    <scope>NUCLEOTIDE SEQUENCE</scope>
    <source>
        <strain evidence="7">NBRC 111898</strain>
    </source>
</reference>
<evidence type="ECO:0000256" key="5">
    <source>
        <dbReference type="SAM" id="Phobius"/>
    </source>
</evidence>
<dbReference type="Gene3D" id="1.20.1250.20">
    <property type="entry name" value="MFS general substrate transporter like domains"/>
    <property type="match status" value="1"/>
</dbReference>
<feature type="transmembrane region" description="Helical" evidence="5">
    <location>
        <begin position="12"/>
        <end position="34"/>
    </location>
</feature>
<dbReference type="PROSITE" id="PS50850">
    <property type="entry name" value="MFS"/>
    <property type="match status" value="1"/>
</dbReference>
<dbReference type="InterPro" id="IPR053160">
    <property type="entry name" value="MFS_DHA3_Transporter"/>
</dbReference>
<dbReference type="GO" id="GO:0022857">
    <property type="term" value="F:transmembrane transporter activity"/>
    <property type="evidence" value="ECO:0007669"/>
    <property type="project" value="InterPro"/>
</dbReference>
<keyword evidence="3 5" id="KW-1133">Transmembrane helix</keyword>
<feature type="transmembrane region" description="Helical" evidence="5">
    <location>
        <begin position="224"/>
        <end position="245"/>
    </location>
</feature>
<evidence type="ECO:0000313" key="7">
    <source>
        <dbReference type="EMBL" id="GLZ79507.1"/>
    </source>
</evidence>
<dbReference type="InterPro" id="IPR020846">
    <property type="entry name" value="MFS_dom"/>
</dbReference>
<keyword evidence="2 5" id="KW-0812">Transmembrane</keyword>
<evidence type="ECO:0000313" key="8">
    <source>
        <dbReference type="Proteomes" id="UP001165079"/>
    </source>
</evidence>
<comment type="subcellular location">
    <subcellularLocation>
        <location evidence="1">Cell membrane</location>
        <topology evidence="1">Multi-pass membrane protein</topology>
    </subcellularLocation>
</comment>
<feature type="transmembrane region" description="Helical" evidence="5">
    <location>
        <begin position="162"/>
        <end position="187"/>
    </location>
</feature>
<dbReference type="Proteomes" id="UP001165079">
    <property type="component" value="Unassembled WGS sequence"/>
</dbReference>
<dbReference type="SUPFAM" id="SSF103473">
    <property type="entry name" value="MFS general substrate transporter"/>
    <property type="match status" value="1"/>
</dbReference>
<keyword evidence="4 5" id="KW-0472">Membrane</keyword>
<gene>
    <name evidence="7" type="ORF">Afil01_43140</name>
</gene>
<feature type="domain" description="Major facilitator superfamily (MFS) profile" evidence="6">
    <location>
        <begin position="1"/>
        <end position="413"/>
    </location>
</feature>
<dbReference type="InterPro" id="IPR005829">
    <property type="entry name" value="Sugar_transporter_CS"/>
</dbReference>
<sequence>MHDLTVLRRRYVAISALAWLGTSLLIPVMVLLMTDRGLDLATIGLTFVVHGIVVTTLELPTGGLADVIGRRGVLAVSAALGAGAAVWMIFAGSAWEFIAITVIRGVARALSTGPSEAWYVDAVHAVDKNGDIRSGLAAGQTAGSWMLGIGTVAGGAIPLLPIAGALAAPVVLSALGYLVLMAAVMVYMKEDRTQAATPRFGELFRSLPSTIAAGVRLGLRNSTLARVMAGMAAVGIALDSVELLVPGRVAELTGDTATAATGYGVITMIGFAASGIGSAISTKVTRWTGGSPGRAAMTGVAVTGLGLALLAATGSIGGPAGYVTIGGGYALLFIGLGIAGPVRAEIMHNQVGPEQRATVVSVQSLAMQAGGFLSALGFPYLVAATSRPVAWGVAAAVIAASALLFRRLDAAASQPLEPAVAR</sequence>
<organism evidence="7 8">
    <name type="scientific">Actinorhabdospora filicis</name>
    <dbReference type="NCBI Taxonomy" id="1785913"/>
    <lineage>
        <taxon>Bacteria</taxon>
        <taxon>Bacillati</taxon>
        <taxon>Actinomycetota</taxon>
        <taxon>Actinomycetes</taxon>
        <taxon>Micromonosporales</taxon>
        <taxon>Micromonosporaceae</taxon>
        <taxon>Actinorhabdospora</taxon>
    </lineage>
</organism>
<evidence type="ECO:0000256" key="3">
    <source>
        <dbReference type="ARBA" id="ARBA00022989"/>
    </source>
</evidence>
<evidence type="ECO:0000256" key="4">
    <source>
        <dbReference type="ARBA" id="ARBA00023136"/>
    </source>
</evidence>
<evidence type="ECO:0000256" key="2">
    <source>
        <dbReference type="ARBA" id="ARBA00022692"/>
    </source>
</evidence>
<dbReference type="RefSeq" id="WP_285664659.1">
    <property type="nucleotide sequence ID" value="NZ_BSTX01000003.1"/>
</dbReference>
<dbReference type="PANTHER" id="PTHR23530:SF1">
    <property type="entry name" value="PERMEASE, MAJOR FACILITATOR SUPERFAMILY-RELATED"/>
    <property type="match status" value="1"/>
</dbReference>
<feature type="transmembrane region" description="Helical" evidence="5">
    <location>
        <begin position="365"/>
        <end position="383"/>
    </location>
</feature>
<dbReference type="PANTHER" id="PTHR23530">
    <property type="entry name" value="TRANSPORT PROTEIN-RELATED"/>
    <property type="match status" value="1"/>
</dbReference>
<feature type="transmembrane region" description="Helical" evidence="5">
    <location>
        <begin position="72"/>
        <end position="90"/>
    </location>
</feature>
<proteinExistence type="predicted"/>
<feature type="transmembrane region" description="Helical" evidence="5">
    <location>
        <begin position="265"/>
        <end position="284"/>
    </location>
</feature>
<dbReference type="Pfam" id="PF07690">
    <property type="entry name" value="MFS_1"/>
    <property type="match status" value="1"/>
</dbReference>
<evidence type="ECO:0000259" key="6">
    <source>
        <dbReference type="PROSITE" id="PS50850"/>
    </source>
</evidence>
<dbReference type="AlphaFoldDB" id="A0A9W6W4P8"/>
<comment type="caution">
    <text evidence="7">The sequence shown here is derived from an EMBL/GenBank/DDBJ whole genome shotgun (WGS) entry which is preliminary data.</text>
</comment>